<dbReference type="OrthoDB" id="2429737at2759"/>
<dbReference type="PROSITE" id="PS00028">
    <property type="entry name" value="ZINC_FINGER_C2H2_1"/>
    <property type="match status" value="1"/>
</dbReference>
<proteinExistence type="predicted"/>
<dbReference type="GO" id="GO:0008270">
    <property type="term" value="F:zinc ion binding"/>
    <property type="evidence" value="ECO:0007669"/>
    <property type="project" value="UniProtKB-KW"/>
</dbReference>
<dbReference type="AlphaFoldDB" id="A0A397W3L6"/>
<sequence>MRWLCEYCNRQFTKSNALAQHISKSHPYFQNMTNQLVPDEQSDDNIWELPDYSLHYDSSSEYDSNNSSIIDVTEVIPASPMPGFDPLWETESDFNEVPMTYDVNMEADYPSTDSELLSVEDEQPRTESIEIDPDDYDGASFDDAFHDLQHPQDVEWPNDAYQEFMEIVNRYQFSNSVGDVVIKFFNKYSNFDISPLPSTTKSGKEFLDNSTIPHMMFKEISITTYQGITYTFYYQSLIKAIKSLLMIDKQEESSLSIGQRLLLIILCLMILLTPIANKPKLHFVVRNNIITFIPRISTIIADMLEADKFTNVYQPSFTQRPCGSCLILKDDLNNISLTSVSSRTPNNMKRAIENEEAQDYSIHPKPNAFWGIR</sequence>
<dbReference type="Gene3D" id="3.30.160.60">
    <property type="entry name" value="Classic Zinc Finger"/>
    <property type="match status" value="1"/>
</dbReference>
<keyword evidence="1" id="KW-0862">Zinc</keyword>
<evidence type="ECO:0000259" key="2">
    <source>
        <dbReference type="PROSITE" id="PS50157"/>
    </source>
</evidence>
<accession>A0A397W3L6</accession>
<evidence type="ECO:0000313" key="4">
    <source>
        <dbReference type="Proteomes" id="UP000266673"/>
    </source>
</evidence>
<keyword evidence="1" id="KW-0863">Zinc-finger</keyword>
<keyword evidence="1" id="KW-0479">Metal-binding</keyword>
<dbReference type="PROSITE" id="PS50157">
    <property type="entry name" value="ZINC_FINGER_C2H2_2"/>
    <property type="match status" value="1"/>
</dbReference>
<dbReference type="STRING" id="44941.A0A397W3L6"/>
<feature type="domain" description="C2H2-type" evidence="2">
    <location>
        <begin position="3"/>
        <end position="26"/>
    </location>
</feature>
<evidence type="ECO:0000256" key="1">
    <source>
        <dbReference type="PROSITE-ProRule" id="PRU00042"/>
    </source>
</evidence>
<organism evidence="3 4">
    <name type="scientific">Gigaspora rosea</name>
    <dbReference type="NCBI Taxonomy" id="44941"/>
    <lineage>
        <taxon>Eukaryota</taxon>
        <taxon>Fungi</taxon>
        <taxon>Fungi incertae sedis</taxon>
        <taxon>Mucoromycota</taxon>
        <taxon>Glomeromycotina</taxon>
        <taxon>Glomeromycetes</taxon>
        <taxon>Diversisporales</taxon>
        <taxon>Gigasporaceae</taxon>
        <taxon>Gigaspora</taxon>
    </lineage>
</organism>
<name>A0A397W3L6_9GLOM</name>
<gene>
    <name evidence="3" type="ORF">C2G38_2157418</name>
</gene>
<evidence type="ECO:0000313" key="3">
    <source>
        <dbReference type="EMBL" id="RIB28661.1"/>
    </source>
</evidence>
<protein>
    <recommendedName>
        <fullName evidence="2">C2H2-type domain-containing protein</fullName>
    </recommendedName>
</protein>
<reference evidence="3 4" key="1">
    <citation type="submission" date="2018-06" db="EMBL/GenBank/DDBJ databases">
        <title>Comparative genomics reveals the genomic features of Rhizophagus irregularis, R. cerebriforme, R. diaphanum and Gigaspora rosea, and their symbiotic lifestyle signature.</title>
        <authorList>
            <person name="Morin E."/>
            <person name="San Clemente H."/>
            <person name="Chen E.C.H."/>
            <person name="De La Providencia I."/>
            <person name="Hainaut M."/>
            <person name="Kuo A."/>
            <person name="Kohler A."/>
            <person name="Murat C."/>
            <person name="Tang N."/>
            <person name="Roy S."/>
            <person name="Loubradou J."/>
            <person name="Henrissat B."/>
            <person name="Grigoriev I.V."/>
            <person name="Corradi N."/>
            <person name="Roux C."/>
            <person name="Martin F.M."/>
        </authorList>
    </citation>
    <scope>NUCLEOTIDE SEQUENCE [LARGE SCALE GENOMIC DNA]</scope>
    <source>
        <strain evidence="3 4">DAOM 194757</strain>
    </source>
</reference>
<dbReference type="Proteomes" id="UP000266673">
    <property type="component" value="Unassembled WGS sequence"/>
</dbReference>
<dbReference type="InterPro" id="IPR013087">
    <property type="entry name" value="Znf_C2H2_type"/>
</dbReference>
<keyword evidence="4" id="KW-1185">Reference proteome</keyword>
<comment type="caution">
    <text evidence="3">The sequence shown here is derived from an EMBL/GenBank/DDBJ whole genome shotgun (WGS) entry which is preliminary data.</text>
</comment>
<dbReference type="EMBL" id="QKWP01000059">
    <property type="protein sequence ID" value="RIB28661.1"/>
    <property type="molecule type" value="Genomic_DNA"/>
</dbReference>